<evidence type="ECO:0000313" key="2">
    <source>
        <dbReference type="Proteomes" id="UP000478052"/>
    </source>
</evidence>
<dbReference type="OrthoDB" id="8365895at2759"/>
<accession>A0A6G0YTF2</accession>
<dbReference type="AlphaFoldDB" id="A0A6G0YTF2"/>
<gene>
    <name evidence="1" type="ORF">FWK35_00003311</name>
</gene>
<organism evidence="1 2">
    <name type="scientific">Aphis craccivora</name>
    <name type="common">Cowpea aphid</name>
    <dbReference type="NCBI Taxonomy" id="307492"/>
    <lineage>
        <taxon>Eukaryota</taxon>
        <taxon>Metazoa</taxon>
        <taxon>Ecdysozoa</taxon>
        <taxon>Arthropoda</taxon>
        <taxon>Hexapoda</taxon>
        <taxon>Insecta</taxon>
        <taxon>Pterygota</taxon>
        <taxon>Neoptera</taxon>
        <taxon>Paraneoptera</taxon>
        <taxon>Hemiptera</taxon>
        <taxon>Sternorrhyncha</taxon>
        <taxon>Aphidomorpha</taxon>
        <taxon>Aphidoidea</taxon>
        <taxon>Aphididae</taxon>
        <taxon>Aphidini</taxon>
        <taxon>Aphis</taxon>
        <taxon>Aphis</taxon>
    </lineage>
</organism>
<sequence>MHSLLLPKTKQTIIGWILRNPTIHTLKMKYSVSGHACIQVVDNIHSQIENSIKSIDVWSPLCLLRFNLNFGVFRPLKHKPPFSLITGNCILG</sequence>
<protein>
    <submittedName>
        <fullName evidence="1">Uncharacterized protein</fullName>
    </submittedName>
</protein>
<dbReference type="EMBL" id="VUJU01002460">
    <property type="protein sequence ID" value="KAF0761225.1"/>
    <property type="molecule type" value="Genomic_DNA"/>
</dbReference>
<evidence type="ECO:0000313" key="1">
    <source>
        <dbReference type="EMBL" id="KAF0761225.1"/>
    </source>
</evidence>
<name>A0A6G0YTF2_APHCR</name>
<keyword evidence="2" id="KW-1185">Reference proteome</keyword>
<reference evidence="1 2" key="1">
    <citation type="submission" date="2019-08" db="EMBL/GenBank/DDBJ databases">
        <title>Whole genome of Aphis craccivora.</title>
        <authorList>
            <person name="Voronova N.V."/>
            <person name="Shulinski R.S."/>
            <person name="Bandarenka Y.V."/>
            <person name="Zhorov D.G."/>
            <person name="Warner D."/>
        </authorList>
    </citation>
    <scope>NUCLEOTIDE SEQUENCE [LARGE SCALE GENOMIC DNA]</scope>
    <source>
        <strain evidence="1">180601</strain>
        <tissue evidence="1">Whole Body</tissue>
    </source>
</reference>
<dbReference type="Proteomes" id="UP000478052">
    <property type="component" value="Unassembled WGS sequence"/>
</dbReference>
<comment type="caution">
    <text evidence="1">The sequence shown here is derived from an EMBL/GenBank/DDBJ whole genome shotgun (WGS) entry which is preliminary data.</text>
</comment>
<proteinExistence type="predicted"/>